<reference evidence="3" key="1">
    <citation type="submission" date="2016-04" db="EMBL/GenBank/DDBJ databases">
        <authorList>
            <person name="Tabuchi Yagui T.R."/>
        </authorList>
    </citation>
    <scope>NUCLEOTIDE SEQUENCE [LARGE SCALE GENOMIC DNA]</scope>
    <source>
        <strain evidence="3">NIES-26</strain>
    </source>
</reference>
<evidence type="ECO:0000256" key="1">
    <source>
        <dbReference type="SAM" id="SignalP"/>
    </source>
</evidence>
<feature type="chain" id="PRO_5016702594" evidence="1">
    <location>
        <begin position="27"/>
        <end position="893"/>
    </location>
</feature>
<dbReference type="AlphaFoldDB" id="A0A367QSK0"/>
<dbReference type="InterPro" id="IPR011050">
    <property type="entry name" value="Pectin_lyase_fold/virulence"/>
</dbReference>
<comment type="caution">
    <text evidence="3">The sequence shown here is derived from an EMBL/GenBank/DDBJ whole genome shotgun (WGS) entry which is preliminary data.</text>
</comment>
<keyword evidence="1" id="KW-0732">Signal</keyword>
<organism evidence="3 4">
    <name type="scientific">Nostoc minutum NIES-26</name>
    <dbReference type="NCBI Taxonomy" id="1844469"/>
    <lineage>
        <taxon>Bacteria</taxon>
        <taxon>Bacillati</taxon>
        <taxon>Cyanobacteriota</taxon>
        <taxon>Cyanophyceae</taxon>
        <taxon>Nostocales</taxon>
        <taxon>Nostocaceae</taxon>
        <taxon>Nostoc</taxon>
    </lineage>
</organism>
<feature type="domain" description="Filamentous haemagglutinin FhaB/tRNA nuclease CdiA-like TPS" evidence="2">
    <location>
        <begin position="30"/>
        <end position="148"/>
    </location>
</feature>
<feature type="signal peptide" evidence="1">
    <location>
        <begin position="1"/>
        <end position="26"/>
    </location>
</feature>
<dbReference type="EMBL" id="LXQD01000310">
    <property type="protein sequence ID" value="RCJ26162.1"/>
    <property type="molecule type" value="Genomic_DNA"/>
</dbReference>
<dbReference type="NCBIfam" id="TIGR01901">
    <property type="entry name" value="adhes_NPXG"/>
    <property type="match status" value="1"/>
</dbReference>
<gene>
    <name evidence="3" type="ORF">A6770_26835</name>
</gene>
<evidence type="ECO:0000313" key="4">
    <source>
        <dbReference type="Proteomes" id="UP000252107"/>
    </source>
</evidence>
<protein>
    <submittedName>
        <fullName evidence="3">Filamentous hemagglutinin</fullName>
    </submittedName>
</protein>
<dbReference type="SUPFAM" id="SSF51126">
    <property type="entry name" value="Pectin lyase-like"/>
    <property type="match status" value="4"/>
</dbReference>
<evidence type="ECO:0000259" key="2">
    <source>
        <dbReference type="SMART" id="SM00912"/>
    </source>
</evidence>
<accession>A0A367QSK0</accession>
<name>A0A367QSK0_9NOSO</name>
<evidence type="ECO:0000313" key="3">
    <source>
        <dbReference type="EMBL" id="RCJ26162.1"/>
    </source>
</evidence>
<dbReference type="SMART" id="SM00912">
    <property type="entry name" value="Haemagg_act"/>
    <property type="match status" value="1"/>
</dbReference>
<dbReference type="InterPro" id="IPR012334">
    <property type="entry name" value="Pectin_lyas_fold"/>
</dbReference>
<keyword evidence="4" id="KW-1185">Reference proteome</keyword>
<dbReference type="Gene3D" id="2.160.20.10">
    <property type="entry name" value="Single-stranded right-handed beta-helix, Pectin lyase-like"/>
    <property type="match status" value="2"/>
</dbReference>
<dbReference type="InterPro" id="IPR008638">
    <property type="entry name" value="FhaB/CdiA-like_TPS"/>
</dbReference>
<dbReference type="Pfam" id="PF05860">
    <property type="entry name" value="TPS"/>
    <property type="match status" value="1"/>
</dbReference>
<sequence length="893" mass="92318">MYSPLKSVRWSGSLLCLLLICNPTLAEIIPDTTLTNNSIVESSGDIRVIEGGTQRGENLFHSFREFSFSTFTRESTGDTALFNNDLAVKNIITRVTGSSPTNIDGILRARGTANLFFINPHGIIFGANASLDIGGSFVASTANSVKFADGAEFSATPSGTTPLLTVNVPIGLQFGSDSGEIINQSQASIDEAVNSLGLPPGLQVRNGRTLALLGGNVSLQGGNLTTIGGRIELGSVAANSFVKLNEIDTGYALGYEDVENFADIQLTDRTFVDASDSFDVAIQVQARNITLSDSSVIFAIASGSTTSGNLVINAVESVKLSDGSNIITLAEGEAKTGDVIVKAGNFIELVGTSESLTTIASQVCVLSLNCENVTGSAGNLTIESRQLLIRDGAAIEASTFGAGRAGNVLIIASDSIELIGTSSNGEFRSGIFAQVAQGSIDNPGDAGTLTIETKRLTVQGGAQISTAARNSGNGGNLTINASDTIQLSGTSLFATASFQDTNRSGIFVSAESEATGNVGNLNITTGLLTVENGARISADNFGSGQKTGNATFNLRQLVIQNGGEVRAGSFSEGPGGTLTINAIESVDVVGTGVIAGETIPSTLFSQALEDGNAGNLIINTPILNVGNGGEVTVSATGTGAAGNLTANANTIRLSQGKLTAETNAGEGANIRLENLQLLTLQNQSLISAQAFNQANGGNITINAPEGFIIAFPNQNNDIVANAFQGRGGNINITARNIFNLTEQQSTPPNNTNDIDASSQFGLTGSIIINTPDVDPSRGLVQLPENVTDASQQIVSSCNPGSLASRSSFTVTGRGGIARSPIEPLQAEMSRARWITLDTANERQSSNINFQSPTPEIVEAQGWIMDKNGTVSLVAQVPNITPHGSIASNICPVK</sequence>
<dbReference type="Proteomes" id="UP000252107">
    <property type="component" value="Unassembled WGS sequence"/>
</dbReference>
<proteinExistence type="predicted"/>